<dbReference type="EMBL" id="CP012752">
    <property type="protein sequence ID" value="ALG10989.1"/>
    <property type="molecule type" value="Genomic_DNA"/>
</dbReference>
<dbReference type="KEGG" id="kphy:AOZ06_32540"/>
<dbReference type="CDD" id="cd00198">
    <property type="entry name" value="vWFA"/>
    <property type="match status" value="1"/>
</dbReference>
<keyword evidence="1" id="KW-1133">Transmembrane helix</keyword>
<accession>A0A0N9I4I5</accession>
<reference evidence="3 4" key="1">
    <citation type="submission" date="2015-07" db="EMBL/GenBank/DDBJ databases">
        <title>Genome sequencing of Kibdelosporangium phytohabitans.</title>
        <authorList>
            <person name="Qin S."/>
            <person name="Xing K."/>
        </authorList>
    </citation>
    <scope>NUCLEOTIDE SEQUENCE [LARGE SCALE GENOMIC DNA]</scope>
    <source>
        <strain evidence="3 4">KLBMP1111</strain>
    </source>
</reference>
<dbReference type="RefSeq" id="WP_054292891.1">
    <property type="nucleotide sequence ID" value="NZ_CP012752.1"/>
</dbReference>
<keyword evidence="1" id="KW-0812">Transmembrane</keyword>
<dbReference type="InterPro" id="IPR036465">
    <property type="entry name" value="vWFA_dom_sf"/>
</dbReference>
<dbReference type="Pfam" id="PF13531">
    <property type="entry name" value="SBP_bac_11"/>
    <property type="match status" value="1"/>
</dbReference>
<feature type="domain" description="VWFA" evidence="2">
    <location>
        <begin position="460"/>
        <end position="615"/>
    </location>
</feature>
<protein>
    <recommendedName>
        <fullName evidence="2">VWFA domain-containing protein</fullName>
    </recommendedName>
</protein>
<dbReference type="AlphaFoldDB" id="A0A0N9I4I5"/>
<dbReference type="Proteomes" id="UP000063699">
    <property type="component" value="Chromosome"/>
</dbReference>
<proteinExistence type="predicted"/>
<evidence type="ECO:0000313" key="3">
    <source>
        <dbReference type="EMBL" id="ALG10989.1"/>
    </source>
</evidence>
<dbReference type="OrthoDB" id="491589at2"/>
<organism evidence="3 4">
    <name type="scientific">Kibdelosporangium phytohabitans</name>
    <dbReference type="NCBI Taxonomy" id="860235"/>
    <lineage>
        <taxon>Bacteria</taxon>
        <taxon>Bacillati</taxon>
        <taxon>Actinomycetota</taxon>
        <taxon>Actinomycetes</taxon>
        <taxon>Pseudonocardiales</taxon>
        <taxon>Pseudonocardiaceae</taxon>
        <taxon>Kibdelosporangium</taxon>
    </lineage>
</organism>
<evidence type="ECO:0000313" key="4">
    <source>
        <dbReference type="Proteomes" id="UP000063699"/>
    </source>
</evidence>
<evidence type="ECO:0000256" key="1">
    <source>
        <dbReference type="SAM" id="Phobius"/>
    </source>
</evidence>
<dbReference type="SUPFAM" id="SSF53300">
    <property type="entry name" value="vWA-like"/>
    <property type="match status" value="1"/>
</dbReference>
<evidence type="ECO:0000259" key="2">
    <source>
        <dbReference type="SMART" id="SM00327"/>
    </source>
</evidence>
<dbReference type="SMART" id="SM00327">
    <property type="entry name" value="VWA"/>
    <property type="match status" value="1"/>
</dbReference>
<gene>
    <name evidence="3" type="ORF">AOZ06_32540</name>
</gene>
<dbReference type="InterPro" id="IPR002035">
    <property type="entry name" value="VWF_A"/>
</dbReference>
<feature type="transmembrane region" description="Helical" evidence="1">
    <location>
        <begin position="38"/>
        <end position="66"/>
    </location>
</feature>
<dbReference type="STRING" id="860235.AOZ06_32540"/>
<keyword evidence="4" id="KW-1185">Reference proteome</keyword>
<name>A0A0N9I4I5_9PSEU</name>
<dbReference type="SUPFAM" id="SSF53850">
    <property type="entry name" value="Periplasmic binding protein-like II"/>
    <property type="match status" value="1"/>
</dbReference>
<sequence length="621" mass="64971">MNGQVPTKGPDRTKVIVVVLIATATIAVGIVTDPPEGVVGWIVFVFGALILAVVGAGLAEWLAGWIKAFFHGLPYNRIVAVTVVGTLTCGAAYTFVPIIPVIWPGDCGPPTQVRVLTTPDLLTPYRDLAAAFEQAEAERDGSCRTAEVHVFAMPAPRAMAGLGTGWHADYLREGPRPDIWLPENGRQVEAVKSRKEMTSFGAAMEVTASLGSSPIVLAVPARAGIEPTDEQWQGQTWRALVGKLRAAGIGMVRPGTSTAGELATVAIYGSEDGRVQLRQDPSWARAFEAWVDSTAKSGQYPSGADVDALLRRQQELGPAGAALVLAEPDLIRYNQSVRRASGRGCDVQNGPPECMRAVYPSDTYSFDRPLALLSWSEAPQSAAQRDAAVAFRTWLTSAAGANAAVLQRLRPPPGTPLQDPVSMANGVVPGGPPNHITGPASPGPGVTEQLTGIRDEVRKTGRVVISLDASGSMRQRAGGATRYSLAVKAILAAHDKLAKQAQVSLNVFSATMGVRPVDAGSIGQVQPAGNTPQHRAILEGAQAAGPGGVLVLLTDGNNNVNDVSPRQLADQAGARVLVLAFGEASCGARVLIDVTSTSGGSCRQAGVDTLQADLTELLRSV</sequence>
<feature type="transmembrane region" description="Helical" evidence="1">
    <location>
        <begin position="78"/>
        <end position="103"/>
    </location>
</feature>
<dbReference type="Gene3D" id="3.40.50.410">
    <property type="entry name" value="von Willebrand factor, type A domain"/>
    <property type="match status" value="1"/>
</dbReference>
<feature type="transmembrane region" description="Helical" evidence="1">
    <location>
        <begin position="12"/>
        <end position="32"/>
    </location>
</feature>
<keyword evidence="1" id="KW-0472">Membrane</keyword>